<feature type="transmembrane region" description="Helical" evidence="6">
    <location>
        <begin position="26"/>
        <end position="49"/>
    </location>
</feature>
<accession>A0A1F6D3P4</accession>
<feature type="domain" description="Major facilitator superfamily (MFS) profile" evidence="7">
    <location>
        <begin position="27"/>
        <end position="465"/>
    </location>
</feature>
<dbReference type="InterPro" id="IPR011701">
    <property type="entry name" value="MFS"/>
</dbReference>
<feature type="region of interest" description="Disordered" evidence="5">
    <location>
        <begin position="1"/>
        <end position="21"/>
    </location>
</feature>
<evidence type="ECO:0000313" key="8">
    <source>
        <dbReference type="EMBL" id="OGG55642.1"/>
    </source>
</evidence>
<organism evidence="8 9">
    <name type="scientific">Handelsmanbacteria sp. (strain RIFCSPLOWO2_12_FULL_64_10)</name>
    <dbReference type="NCBI Taxonomy" id="1817868"/>
    <lineage>
        <taxon>Bacteria</taxon>
        <taxon>Candidatus Handelsmaniibacteriota</taxon>
    </lineage>
</organism>
<keyword evidence="2 6" id="KW-0812">Transmembrane</keyword>
<keyword evidence="3 6" id="KW-1133">Transmembrane helix</keyword>
<dbReference type="PRINTS" id="PR01036">
    <property type="entry name" value="TCRTETB"/>
</dbReference>
<comment type="caution">
    <text evidence="8">The sequence shown here is derived from an EMBL/GenBank/DDBJ whole genome shotgun (WGS) entry which is preliminary data.</text>
</comment>
<gene>
    <name evidence="8" type="ORF">A3F84_23820</name>
</gene>
<dbReference type="Pfam" id="PF07690">
    <property type="entry name" value="MFS_1"/>
    <property type="match status" value="2"/>
</dbReference>
<feature type="transmembrane region" description="Helical" evidence="6">
    <location>
        <begin position="438"/>
        <end position="460"/>
    </location>
</feature>
<dbReference type="AlphaFoldDB" id="A0A1F6D3P4"/>
<reference evidence="8 9" key="1">
    <citation type="journal article" date="2016" name="Nat. Commun.">
        <title>Thousands of microbial genomes shed light on interconnected biogeochemical processes in an aquifer system.</title>
        <authorList>
            <person name="Anantharaman K."/>
            <person name="Brown C.T."/>
            <person name="Hug L.A."/>
            <person name="Sharon I."/>
            <person name="Castelle C.J."/>
            <person name="Probst A.J."/>
            <person name="Thomas B.C."/>
            <person name="Singh A."/>
            <person name="Wilkins M.J."/>
            <person name="Karaoz U."/>
            <person name="Brodie E.L."/>
            <person name="Williams K.H."/>
            <person name="Hubbard S.S."/>
            <person name="Banfield J.F."/>
        </authorList>
    </citation>
    <scope>NUCLEOTIDE SEQUENCE [LARGE SCALE GENOMIC DNA]</scope>
    <source>
        <strain evidence="9">RIFCSPLOWO2_12_FULL_64_10</strain>
    </source>
</reference>
<name>A0A1F6D3P4_HANXR</name>
<dbReference type="PROSITE" id="PS50850">
    <property type="entry name" value="MFS"/>
    <property type="match status" value="1"/>
</dbReference>
<evidence type="ECO:0000256" key="4">
    <source>
        <dbReference type="ARBA" id="ARBA00023136"/>
    </source>
</evidence>
<dbReference type="GO" id="GO:0022857">
    <property type="term" value="F:transmembrane transporter activity"/>
    <property type="evidence" value="ECO:0007669"/>
    <property type="project" value="InterPro"/>
</dbReference>
<proteinExistence type="predicted"/>
<feature type="transmembrane region" description="Helical" evidence="6">
    <location>
        <begin position="181"/>
        <end position="201"/>
    </location>
</feature>
<dbReference type="SUPFAM" id="SSF103473">
    <property type="entry name" value="MFS general substrate transporter"/>
    <property type="match status" value="1"/>
</dbReference>
<evidence type="ECO:0000256" key="1">
    <source>
        <dbReference type="ARBA" id="ARBA00004141"/>
    </source>
</evidence>
<feature type="transmembrane region" description="Helical" evidence="6">
    <location>
        <begin position="279"/>
        <end position="304"/>
    </location>
</feature>
<comment type="subcellular location">
    <subcellularLocation>
        <location evidence="1">Membrane</location>
        <topology evidence="1">Multi-pass membrane protein</topology>
    </subcellularLocation>
</comment>
<sequence>MTPDSSASPRPDGASLAPEPSSAERAIVITVALGTTLAPLNSTMIAVALPHVMREFNADVASAGWLVTAYLIAMASLQPVAGKLGDRLGRRPLILGGIAYFGLASLGAATASSLAALLFFRVQQAIAGAIALPNGAALVREVAPVERRASRFGQVGAAIALAAAAGPPLGGLLVETAGWRAIFHVNLLIILPTLLLGWRAIPARPGRGAAHPFDLRGSLLLSALLVGAAYLLTRGPRDNPALAPALGLALVIVTALFLRRELRHPDPVLQPRFFGRRSFAAANAAIALSNLAMYSTLLAIPILLSRQAGWTSAQVGLVLAAMSGGMVVFSPVGGRLADRFGRRWPTVTGLSLLTLGLLPLALAGGGVSTGALLGGLGLAGAGLGLSSAGLQTAAIEAVEARESGVASGVFSTSRYLGSIVGSSVLAGMLGPARNGVAGFGAVFLMAVATAFLSVLAGCGLKNLANGKR</sequence>
<dbReference type="PROSITE" id="PS00216">
    <property type="entry name" value="SUGAR_TRANSPORT_1"/>
    <property type="match status" value="1"/>
</dbReference>
<feature type="transmembrane region" description="Helical" evidence="6">
    <location>
        <begin position="61"/>
        <end position="81"/>
    </location>
</feature>
<evidence type="ECO:0000256" key="2">
    <source>
        <dbReference type="ARBA" id="ARBA00022692"/>
    </source>
</evidence>
<evidence type="ECO:0000256" key="6">
    <source>
        <dbReference type="SAM" id="Phobius"/>
    </source>
</evidence>
<dbReference type="Gene3D" id="1.20.1720.10">
    <property type="entry name" value="Multidrug resistance protein D"/>
    <property type="match status" value="1"/>
</dbReference>
<dbReference type="InterPro" id="IPR005829">
    <property type="entry name" value="Sugar_transporter_CS"/>
</dbReference>
<feature type="transmembrane region" description="Helical" evidence="6">
    <location>
        <begin position="310"/>
        <end position="332"/>
    </location>
</feature>
<dbReference type="GO" id="GO:0016020">
    <property type="term" value="C:membrane"/>
    <property type="evidence" value="ECO:0007669"/>
    <property type="project" value="UniProtKB-SubCell"/>
</dbReference>
<feature type="transmembrane region" description="Helical" evidence="6">
    <location>
        <begin position="155"/>
        <end position="175"/>
    </location>
</feature>
<dbReference type="EMBL" id="MFKF01000064">
    <property type="protein sequence ID" value="OGG55642.1"/>
    <property type="molecule type" value="Genomic_DNA"/>
</dbReference>
<feature type="transmembrane region" description="Helical" evidence="6">
    <location>
        <begin position="93"/>
        <end position="119"/>
    </location>
</feature>
<feature type="transmembrane region" description="Helical" evidence="6">
    <location>
        <begin position="344"/>
        <end position="365"/>
    </location>
</feature>
<dbReference type="Proteomes" id="UP000178606">
    <property type="component" value="Unassembled WGS sequence"/>
</dbReference>
<feature type="transmembrane region" description="Helical" evidence="6">
    <location>
        <begin position="239"/>
        <end position="258"/>
    </location>
</feature>
<evidence type="ECO:0000259" key="7">
    <source>
        <dbReference type="PROSITE" id="PS50850"/>
    </source>
</evidence>
<protein>
    <recommendedName>
        <fullName evidence="7">Major facilitator superfamily (MFS) profile domain-containing protein</fullName>
    </recommendedName>
</protein>
<dbReference type="InterPro" id="IPR020846">
    <property type="entry name" value="MFS_dom"/>
</dbReference>
<evidence type="ECO:0000313" key="9">
    <source>
        <dbReference type="Proteomes" id="UP000178606"/>
    </source>
</evidence>
<evidence type="ECO:0000256" key="5">
    <source>
        <dbReference type="SAM" id="MobiDB-lite"/>
    </source>
</evidence>
<keyword evidence="4 6" id="KW-0472">Membrane</keyword>
<dbReference type="Gene3D" id="1.20.1250.20">
    <property type="entry name" value="MFS general substrate transporter like domains"/>
    <property type="match status" value="1"/>
</dbReference>
<feature type="transmembrane region" description="Helical" evidence="6">
    <location>
        <begin position="213"/>
        <end position="233"/>
    </location>
</feature>
<dbReference type="PANTHER" id="PTHR42718">
    <property type="entry name" value="MAJOR FACILITATOR SUPERFAMILY MULTIDRUG TRANSPORTER MFSC"/>
    <property type="match status" value="1"/>
</dbReference>
<evidence type="ECO:0000256" key="3">
    <source>
        <dbReference type="ARBA" id="ARBA00022989"/>
    </source>
</evidence>
<dbReference type="InterPro" id="IPR036259">
    <property type="entry name" value="MFS_trans_sf"/>
</dbReference>
<dbReference type="PANTHER" id="PTHR42718:SF48">
    <property type="entry name" value="CONSERVED TWO-DOMAIN MEMBRANE PROTEIN-RELATED"/>
    <property type="match status" value="1"/>
</dbReference>